<keyword evidence="2" id="KW-1185">Reference proteome</keyword>
<dbReference type="AlphaFoldDB" id="A0A132B7L0"/>
<dbReference type="InParanoid" id="A0A132B7L0"/>
<sequence length="765" mass="86366">MASDSADSTFRDLDWLADLHKSQCFTTSEVSCPAKSSDFGADGYTASLTDWHELLQLTAPDETCGLVFLRGQFPNTADAILARAQRRDDSGSKGTLGTRLQPAELNTDLELGERRVQGWINLKWPYSQYELKKKTDIWDGSGGTLEQISFIRSGTIFQILRLQWGHGTSLSDYDSADAQKHTITLRAGGIVQFGCPCSNGGPPNRDTFTSTSDHHGDHKLSCLSGRYQKRLEMRLFINGVSQNLAPSATHLDVEEVDGHEIDLTSHHKIELLDNEPVFIVSTYALKHVDDEEESCISGYFSEIEDHLGISNTSVNMTDRLWTACCSTNYEAYEAVEICVIGRTIEQIISVAAIPFSDKSSQHRETQSRQVLEIALVDNVISSQHVDVQSAFFQIRVLVKVYNHIATRHFEPDLLERFQTLDAIRTAYLGKLRNFTRASLAWLINTEIKPSKLLLALGSQEPPKDTETHPSERLAQCERDRVSVTHDQSYNQACYATLAVWYVIKHCPQAIDDDFKSTVLLPKLLRAFDVVQKRASRDKEPTPKNDVLQWFHLSCFYLICSENFQANSEGEVADGFNASGLDSHEVLKTQQKFEKYVSRLKTSQIEAYSIEHEELHRVILLGEELGLDAIPTQFTSSLAASRALQTRRWLAERKRTTKFNPGPASWKTSRITSNGPWELLSTNHQSFLRITDDANIIAARNRLFEFMMSDFTFMASWDYADSNMVGSWWNQEPGSVITATLIDLRMEGKSCSLFEMWRRGCPFSCI</sequence>
<evidence type="ECO:0000313" key="1">
    <source>
        <dbReference type="EMBL" id="KUJ07864.1"/>
    </source>
</evidence>
<accession>A0A132B7L0</accession>
<dbReference type="OrthoDB" id="426293at2759"/>
<proteinExistence type="predicted"/>
<dbReference type="GeneID" id="28831424"/>
<dbReference type="RefSeq" id="XP_018062219.1">
    <property type="nucleotide sequence ID" value="XM_018221698.1"/>
</dbReference>
<organism evidence="1 2">
    <name type="scientific">Mollisia scopiformis</name>
    <name type="common">Conifer needle endophyte fungus</name>
    <name type="synonym">Phialocephala scopiformis</name>
    <dbReference type="NCBI Taxonomy" id="149040"/>
    <lineage>
        <taxon>Eukaryota</taxon>
        <taxon>Fungi</taxon>
        <taxon>Dikarya</taxon>
        <taxon>Ascomycota</taxon>
        <taxon>Pezizomycotina</taxon>
        <taxon>Leotiomycetes</taxon>
        <taxon>Helotiales</taxon>
        <taxon>Mollisiaceae</taxon>
        <taxon>Mollisia</taxon>
    </lineage>
</organism>
<name>A0A132B7L0_MOLSC</name>
<dbReference type="Proteomes" id="UP000070700">
    <property type="component" value="Unassembled WGS sequence"/>
</dbReference>
<reference evidence="1 2" key="1">
    <citation type="submission" date="2015-10" db="EMBL/GenBank/DDBJ databases">
        <title>Full genome of DAOMC 229536 Phialocephala scopiformis, a fungal endophyte of spruce producing the potent anti-insectan compound rugulosin.</title>
        <authorList>
            <consortium name="DOE Joint Genome Institute"/>
            <person name="Walker A.K."/>
            <person name="Frasz S.L."/>
            <person name="Seifert K.A."/>
            <person name="Miller J.D."/>
            <person name="Mondo S.J."/>
            <person name="Labutti K."/>
            <person name="Lipzen A."/>
            <person name="Dockter R."/>
            <person name="Kennedy M."/>
            <person name="Grigoriev I.V."/>
            <person name="Spatafora J.W."/>
        </authorList>
    </citation>
    <scope>NUCLEOTIDE SEQUENCE [LARGE SCALE GENOMIC DNA]</scope>
    <source>
        <strain evidence="1 2">CBS 120377</strain>
    </source>
</reference>
<protein>
    <submittedName>
        <fullName evidence="1">Uncharacterized protein</fullName>
    </submittedName>
</protein>
<gene>
    <name evidence="1" type="ORF">LY89DRAFT_765921</name>
</gene>
<dbReference type="EMBL" id="KQ947438">
    <property type="protein sequence ID" value="KUJ07864.1"/>
    <property type="molecule type" value="Genomic_DNA"/>
</dbReference>
<dbReference type="KEGG" id="psco:LY89DRAFT_765921"/>
<evidence type="ECO:0000313" key="2">
    <source>
        <dbReference type="Proteomes" id="UP000070700"/>
    </source>
</evidence>